<dbReference type="RefSeq" id="WP_146961764.1">
    <property type="nucleotide sequence ID" value="NZ_AP019834.1"/>
</dbReference>
<reference evidence="1 2" key="1">
    <citation type="submission" date="2019-07" db="EMBL/GenBank/DDBJ databases">
        <title>Complete Genome Sequence of Leptotrichia wadei Strain JMUB3933.</title>
        <authorList>
            <person name="Watanabe S."/>
            <person name="Cui L."/>
        </authorList>
    </citation>
    <scope>NUCLEOTIDE SEQUENCE [LARGE SCALE GENOMIC DNA]</scope>
    <source>
        <strain evidence="1 2">JMUB3933</strain>
    </source>
</reference>
<dbReference type="AlphaFoldDB" id="A0A510KDU2"/>
<dbReference type="SUPFAM" id="SSF69279">
    <property type="entry name" value="Phage tail proteins"/>
    <property type="match status" value="1"/>
</dbReference>
<name>A0A510KDU2_9FUSO</name>
<dbReference type="InterPro" id="IPR018989">
    <property type="entry name" value="DUF2001"/>
</dbReference>
<accession>A0A510KDU2</accession>
<sequence length="159" mass="17808">MADTAIMKGKDAISGSLAKCFVTIGNKRYNFMQAINVKAEMEKNKVEVPILGKTGKGNKAAGWKGTGSATFHFNTSIFREILQEYTRTGKDLYFDMQIVNEDPTASVDKQTIMLIDCNLDGGIIAQFDADADYLEDEFDFTFEDWKLMDKFKALDGMNI</sequence>
<dbReference type="Proteomes" id="UP000321397">
    <property type="component" value="Chromosome"/>
</dbReference>
<protein>
    <submittedName>
        <fullName evidence="1">XkdM protein, phage-like element PBSX</fullName>
    </submittedName>
</protein>
<gene>
    <name evidence="1" type="ORF">JMUB3933_1861</name>
</gene>
<evidence type="ECO:0000313" key="2">
    <source>
        <dbReference type="Proteomes" id="UP000321397"/>
    </source>
</evidence>
<evidence type="ECO:0000313" key="1">
    <source>
        <dbReference type="EMBL" id="BBM48345.1"/>
    </source>
</evidence>
<dbReference type="Pfam" id="PF09393">
    <property type="entry name" value="DUF2001"/>
    <property type="match status" value="1"/>
</dbReference>
<proteinExistence type="predicted"/>
<dbReference type="Gene3D" id="2.30.110.40">
    <property type="entry name" value="Phage tail tube protein"/>
    <property type="match status" value="1"/>
</dbReference>
<dbReference type="InterPro" id="IPR038628">
    <property type="entry name" value="XkdM-like_sf"/>
</dbReference>
<organism evidence="1 2">
    <name type="scientific">Leptotrichia wadei</name>
    <dbReference type="NCBI Taxonomy" id="157687"/>
    <lineage>
        <taxon>Bacteria</taxon>
        <taxon>Fusobacteriati</taxon>
        <taxon>Fusobacteriota</taxon>
        <taxon>Fusobacteriia</taxon>
        <taxon>Fusobacteriales</taxon>
        <taxon>Leptotrichiaceae</taxon>
        <taxon>Leptotrichia</taxon>
    </lineage>
</organism>
<dbReference type="EMBL" id="AP019834">
    <property type="protein sequence ID" value="BBM48345.1"/>
    <property type="molecule type" value="Genomic_DNA"/>
</dbReference>